<keyword evidence="3" id="KW-0560">Oxidoreductase</keyword>
<organism evidence="6 7">
    <name type="scientific">Podospora pseudocomata</name>
    <dbReference type="NCBI Taxonomy" id="2093779"/>
    <lineage>
        <taxon>Eukaryota</taxon>
        <taxon>Fungi</taxon>
        <taxon>Dikarya</taxon>
        <taxon>Ascomycota</taxon>
        <taxon>Pezizomycotina</taxon>
        <taxon>Sordariomycetes</taxon>
        <taxon>Sordariomycetidae</taxon>
        <taxon>Sordariales</taxon>
        <taxon>Podosporaceae</taxon>
        <taxon>Podospora</taxon>
    </lineage>
</organism>
<comment type="caution">
    <text evidence="6">The sequence shown here is derived from an EMBL/GenBank/DDBJ whole genome shotgun (WGS) entry which is preliminary data.</text>
</comment>
<dbReference type="PANTHER" id="PTHR44196">
    <property type="entry name" value="DEHYDROGENASE/REDUCTASE SDR FAMILY MEMBER 7B"/>
    <property type="match status" value="1"/>
</dbReference>
<comment type="similarity">
    <text evidence="1 5">Belongs to the short-chain dehydrogenases/reductases (SDR) family.</text>
</comment>
<dbReference type="RefSeq" id="XP_062742041.1">
    <property type="nucleotide sequence ID" value="XM_062890901.1"/>
</dbReference>
<dbReference type="InterPro" id="IPR036291">
    <property type="entry name" value="NAD(P)-bd_dom_sf"/>
</dbReference>
<evidence type="ECO:0008006" key="8">
    <source>
        <dbReference type="Google" id="ProtNLM"/>
    </source>
</evidence>
<dbReference type="InterPro" id="IPR020904">
    <property type="entry name" value="Sc_DH/Rdtase_CS"/>
</dbReference>
<dbReference type="GeneID" id="87910808"/>
<keyword evidence="2" id="KW-0521">NADP</keyword>
<protein>
    <recommendedName>
        <fullName evidence="8">NAD(P)-binding protein</fullName>
    </recommendedName>
</protein>
<dbReference type="SUPFAM" id="SSF51735">
    <property type="entry name" value="NAD(P)-binding Rossmann-fold domains"/>
    <property type="match status" value="1"/>
</dbReference>
<evidence type="ECO:0000256" key="5">
    <source>
        <dbReference type="RuleBase" id="RU000363"/>
    </source>
</evidence>
<dbReference type="InterPro" id="IPR002347">
    <property type="entry name" value="SDR_fam"/>
</dbReference>
<name>A0ABR0GBQ2_9PEZI</name>
<evidence type="ECO:0000256" key="3">
    <source>
        <dbReference type="ARBA" id="ARBA00023002"/>
    </source>
</evidence>
<reference evidence="6 7" key="1">
    <citation type="journal article" date="2023" name="bioRxiv">
        <title>High-quality genome assemblies of four members of thePodospora anserinaspecies complex.</title>
        <authorList>
            <person name="Ament-Velasquez S.L."/>
            <person name="Vogan A.A."/>
            <person name="Wallerman O."/>
            <person name="Hartmann F."/>
            <person name="Gautier V."/>
            <person name="Silar P."/>
            <person name="Giraud T."/>
            <person name="Johannesson H."/>
        </authorList>
    </citation>
    <scope>NUCLEOTIDE SEQUENCE [LARGE SCALE GENOMIC DNA]</scope>
    <source>
        <strain evidence="6 7">CBS 415.72m</strain>
    </source>
</reference>
<gene>
    <name evidence="6" type="ORF">QC762_504740</name>
</gene>
<evidence type="ECO:0000256" key="2">
    <source>
        <dbReference type="ARBA" id="ARBA00022857"/>
    </source>
</evidence>
<dbReference type="EMBL" id="JAFFHA010000007">
    <property type="protein sequence ID" value="KAK4653066.1"/>
    <property type="molecule type" value="Genomic_DNA"/>
</dbReference>
<dbReference type="PRINTS" id="PR00080">
    <property type="entry name" value="SDRFAMILY"/>
</dbReference>
<sequence length="350" mass="37985">MTDQTAQFTPRFRTDIYPFIEPSKYRGSLRNKVTIITGAAGAIGRGLAESFAVAGAKLVLTYNRTPPPPELEERCLRFGAADVSFVKCDVAELGGCEALVKEAGFSFPFQGGRGEMANWTLELHGRADILINNAGANGLGPLHDQAPQDFIKEIAVNFHGPYYLMRLLLTYFRQQRSGCVLNIASRAGTVAIPYSTGYCSSKAALINLTACAQKELDIDGLGEEVHMYSLHPGGIKSAMTLKKYSPESVSTLPPQAQSKFVNALDIYDDSPYLNGMVCVALATGVGKEVLRGKYFDVGQDLEDVLAQREALRQNPDLYGLHTSFLGGLKNGGVPKGGYRKEEWGKEFPGS</sequence>
<evidence type="ECO:0000256" key="1">
    <source>
        <dbReference type="ARBA" id="ARBA00006484"/>
    </source>
</evidence>
<proteinExistence type="inferred from homology"/>
<accession>A0ABR0GBQ2</accession>
<keyword evidence="7" id="KW-1185">Reference proteome</keyword>
<evidence type="ECO:0000313" key="7">
    <source>
        <dbReference type="Proteomes" id="UP001323405"/>
    </source>
</evidence>
<dbReference type="Gene3D" id="3.40.50.720">
    <property type="entry name" value="NAD(P)-binding Rossmann-like Domain"/>
    <property type="match status" value="1"/>
</dbReference>
<dbReference type="CDD" id="cd05233">
    <property type="entry name" value="SDR_c"/>
    <property type="match status" value="1"/>
</dbReference>
<comment type="function">
    <text evidence="4">Putative oxidoreductase.</text>
</comment>
<evidence type="ECO:0000313" key="6">
    <source>
        <dbReference type="EMBL" id="KAK4653066.1"/>
    </source>
</evidence>
<dbReference type="PANTHER" id="PTHR44196:SF1">
    <property type="entry name" value="DEHYDROGENASE_REDUCTASE SDR FAMILY MEMBER 7B"/>
    <property type="match status" value="1"/>
</dbReference>
<dbReference type="PRINTS" id="PR00081">
    <property type="entry name" value="GDHRDH"/>
</dbReference>
<dbReference type="PROSITE" id="PS00061">
    <property type="entry name" value="ADH_SHORT"/>
    <property type="match status" value="1"/>
</dbReference>
<dbReference type="Pfam" id="PF00106">
    <property type="entry name" value="adh_short"/>
    <property type="match status" value="2"/>
</dbReference>
<evidence type="ECO:0000256" key="4">
    <source>
        <dbReference type="ARBA" id="ARBA00037096"/>
    </source>
</evidence>
<dbReference type="Proteomes" id="UP001323405">
    <property type="component" value="Unassembled WGS sequence"/>
</dbReference>